<accession>A0A453AI54</accession>
<evidence type="ECO:0000313" key="1">
    <source>
        <dbReference type="EnsemblPlants" id="AET2Gv20142300.19"/>
    </source>
</evidence>
<dbReference type="AlphaFoldDB" id="A0A453AI54"/>
<keyword evidence="2" id="KW-1185">Reference proteome</keyword>
<organism evidence="1 2">
    <name type="scientific">Aegilops tauschii subsp. strangulata</name>
    <name type="common">Goatgrass</name>
    <dbReference type="NCBI Taxonomy" id="200361"/>
    <lineage>
        <taxon>Eukaryota</taxon>
        <taxon>Viridiplantae</taxon>
        <taxon>Streptophyta</taxon>
        <taxon>Embryophyta</taxon>
        <taxon>Tracheophyta</taxon>
        <taxon>Spermatophyta</taxon>
        <taxon>Magnoliopsida</taxon>
        <taxon>Liliopsida</taxon>
        <taxon>Poales</taxon>
        <taxon>Poaceae</taxon>
        <taxon>BOP clade</taxon>
        <taxon>Pooideae</taxon>
        <taxon>Triticodae</taxon>
        <taxon>Triticeae</taxon>
        <taxon>Triticinae</taxon>
        <taxon>Aegilops</taxon>
    </lineage>
</organism>
<reference evidence="1" key="4">
    <citation type="submission" date="2019-03" db="UniProtKB">
        <authorList>
            <consortium name="EnsemblPlants"/>
        </authorList>
    </citation>
    <scope>IDENTIFICATION</scope>
</reference>
<dbReference type="Proteomes" id="UP000015105">
    <property type="component" value="Chromosome 2D"/>
</dbReference>
<reference evidence="1" key="3">
    <citation type="journal article" date="2017" name="Nature">
        <title>Genome sequence of the progenitor of the wheat D genome Aegilops tauschii.</title>
        <authorList>
            <person name="Luo M.C."/>
            <person name="Gu Y.Q."/>
            <person name="Puiu D."/>
            <person name="Wang H."/>
            <person name="Twardziok S.O."/>
            <person name="Deal K.R."/>
            <person name="Huo N."/>
            <person name="Zhu T."/>
            <person name="Wang L."/>
            <person name="Wang Y."/>
            <person name="McGuire P.E."/>
            <person name="Liu S."/>
            <person name="Long H."/>
            <person name="Ramasamy R.K."/>
            <person name="Rodriguez J.C."/>
            <person name="Van S.L."/>
            <person name="Yuan L."/>
            <person name="Wang Z."/>
            <person name="Xia Z."/>
            <person name="Xiao L."/>
            <person name="Anderson O.D."/>
            <person name="Ouyang S."/>
            <person name="Liang Y."/>
            <person name="Zimin A.V."/>
            <person name="Pertea G."/>
            <person name="Qi P."/>
            <person name="Bennetzen J.L."/>
            <person name="Dai X."/>
            <person name="Dawson M.W."/>
            <person name="Muller H.G."/>
            <person name="Kugler K."/>
            <person name="Rivarola-Duarte L."/>
            <person name="Spannagl M."/>
            <person name="Mayer K.F.X."/>
            <person name="Lu F.H."/>
            <person name="Bevan M.W."/>
            <person name="Leroy P."/>
            <person name="Li P."/>
            <person name="You F.M."/>
            <person name="Sun Q."/>
            <person name="Liu Z."/>
            <person name="Lyons E."/>
            <person name="Wicker T."/>
            <person name="Salzberg S.L."/>
            <person name="Devos K.M."/>
            <person name="Dvorak J."/>
        </authorList>
    </citation>
    <scope>NUCLEOTIDE SEQUENCE [LARGE SCALE GENOMIC DNA]</scope>
    <source>
        <strain evidence="1">cv. AL8/78</strain>
    </source>
</reference>
<dbReference type="Gramene" id="AET2Gv20142300.19">
    <property type="protein sequence ID" value="AET2Gv20142300.19"/>
    <property type="gene ID" value="AET2Gv20142300"/>
</dbReference>
<sequence length="42" mass="4916">FKFVLLRVRKQFNMCRCCLTFRVLSSLCSSLLKRAMPGLTTF</sequence>
<reference evidence="1" key="5">
    <citation type="journal article" date="2021" name="G3 (Bethesda)">
        <title>Aegilops tauschii genome assembly Aet v5.0 features greater sequence contiguity and improved annotation.</title>
        <authorList>
            <person name="Wang L."/>
            <person name="Zhu T."/>
            <person name="Rodriguez J.C."/>
            <person name="Deal K.R."/>
            <person name="Dubcovsky J."/>
            <person name="McGuire P.E."/>
            <person name="Lux T."/>
            <person name="Spannagl M."/>
            <person name="Mayer K.F.X."/>
            <person name="Baldrich P."/>
            <person name="Meyers B.C."/>
            <person name="Huo N."/>
            <person name="Gu Y.Q."/>
            <person name="Zhou H."/>
            <person name="Devos K.M."/>
            <person name="Bennetzen J.L."/>
            <person name="Unver T."/>
            <person name="Budak H."/>
            <person name="Gulick P.J."/>
            <person name="Galiba G."/>
            <person name="Kalapos B."/>
            <person name="Nelson D.R."/>
            <person name="Li P."/>
            <person name="You F.M."/>
            <person name="Luo M.C."/>
            <person name="Dvorak J."/>
        </authorList>
    </citation>
    <scope>NUCLEOTIDE SEQUENCE [LARGE SCALE GENOMIC DNA]</scope>
    <source>
        <strain evidence="1">cv. AL8/78</strain>
    </source>
</reference>
<name>A0A453AI54_AEGTS</name>
<reference evidence="2" key="2">
    <citation type="journal article" date="2017" name="Nat. Plants">
        <title>The Aegilops tauschii genome reveals multiple impacts of transposons.</title>
        <authorList>
            <person name="Zhao G."/>
            <person name="Zou C."/>
            <person name="Li K."/>
            <person name="Wang K."/>
            <person name="Li T."/>
            <person name="Gao L."/>
            <person name="Zhang X."/>
            <person name="Wang H."/>
            <person name="Yang Z."/>
            <person name="Liu X."/>
            <person name="Jiang W."/>
            <person name="Mao L."/>
            <person name="Kong X."/>
            <person name="Jiao Y."/>
            <person name="Jia J."/>
        </authorList>
    </citation>
    <scope>NUCLEOTIDE SEQUENCE [LARGE SCALE GENOMIC DNA]</scope>
    <source>
        <strain evidence="2">cv. AL8/78</strain>
    </source>
</reference>
<protein>
    <submittedName>
        <fullName evidence="1">Uncharacterized protein</fullName>
    </submittedName>
</protein>
<reference evidence="2" key="1">
    <citation type="journal article" date="2014" name="Science">
        <title>Ancient hybridizations among the ancestral genomes of bread wheat.</title>
        <authorList>
            <consortium name="International Wheat Genome Sequencing Consortium,"/>
            <person name="Marcussen T."/>
            <person name="Sandve S.R."/>
            <person name="Heier L."/>
            <person name="Spannagl M."/>
            <person name="Pfeifer M."/>
            <person name="Jakobsen K.S."/>
            <person name="Wulff B.B."/>
            <person name="Steuernagel B."/>
            <person name="Mayer K.F."/>
            <person name="Olsen O.A."/>
        </authorList>
    </citation>
    <scope>NUCLEOTIDE SEQUENCE [LARGE SCALE GENOMIC DNA]</scope>
    <source>
        <strain evidence="2">cv. AL8/78</strain>
    </source>
</reference>
<evidence type="ECO:0000313" key="2">
    <source>
        <dbReference type="Proteomes" id="UP000015105"/>
    </source>
</evidence>
<proteinExistence type="predicted"/>
<dbReference type="EnsemblPlants" id="AET2Gv20142300.19">
    <property type="protein sequence ID" value="AET2Gv20142300.19"/>
    <property type="gene ID" value="AET2Gv20142300"/>
</dbReference>